<dbReference type="STRING" id="579748.TW81_15295"/>
<dbReference type="NCBIfam" id="TIGR02532">
    <property type="entry name" value="IV_pilin_GFxxxE"/>
    <property type="match status" value="1"/>
</dbReference>
<dbReference type="Proteomes" id="UP000033673">
    <property type="component" value="Unassembled WGS sequence"/>
</dbReference>
<dbReference type="PATRIC" id="fig|579748.3.peg.3158"/>
<dbReference type="InterPro" id="IPR012902">
    <property type="entry name" value="N_methyl_site"/>
</dbReference>
<organism evidence="1 2">
    <name type="scientific">Vibrio galatheae</name>
    <dbReference type="NCBI Taxonomy" id="579748"/>
    <lineage>
        <taxon>Bacteria</taxon>
        <taxon>Pseudomonadati</taxon>
        <taxon>Pseudomonadota</taxon>
        <taxon>Gammaproteobacteria</taxon>
        <taxon>Vibrionales</taxon>
        <taxon>Vibrionaceae</taxon>
        <taxon>Vibrio</taxon>
    </lineage>
</organism>
<protein>
    <submittedName>
        <fullName evidence="1">MSHA biogenesis protein MshO</fullName>
    </submittedName>
</protein>
<keyword evidence="2" id="KW-1185">Reference proteome</keyword>
<evidence type="ECO:0000313" key="2">
    <source>
        <dbReference type="Proteomes" id="UP000033673"/>
    </source>
</evidence>
<evidence type="ECO:0000313" key="1">
    <source>
        <dbReference type="EMBL" id="KJY82092.1"/>
    </source>
</evidence>
<sequence>MRGFTLIEMVASIVLLGVVGLFLGEVIRQSLVLFSDTSSREALVQQGRFVTERLRRELREAVPNSVVVNGDGSCIEFVPIVNSGLYQQLPVVGSSDTLRVLPITKQITANDRLTIYPTSNSELRATPTGSGQVTVIENDVTFTTPVPPATWSMVDIDLTPPTVFTNGSPANRFYIYNQLVAFCKFGSTLNRYSGYPLGRLDLDPVYLGAPTKMVENLSGANFVVEQPQLQRNGLIKMELIFEAKGEQVRFDHDALIYNTP</sequence>
<dbReference type="PROSITE" id="PS00409">
    <property type="entry name" value="PROKAR_NTER_METHYL"/>
    <property type="match status" value="1"/>
</dbReference>
<name>A0A0F4NG45_9VIBR</name>
<gene>
    <name evidence="1" type="ORF">TW81_15295</name>
</gene>
<accession>A0A0F4NG45</accession>
<proteinExistence type="predicted"/>
<reference evidence="1 2" key="1">
    <citation type="journal article" date="2015" name="BMC Genomics">
        <title>Genome mining reveals unlocked bioactive potential of marine Gram-negative bacteria.</title>
        <authorList>
            <person name="Machado H."/>
            <person name="Sonnenschein E.C."/>
            <person name="Melchiorsen J."/>
            <person name="Gram L."/>
        </authorList>
    </citation>
    <scope>NUCLEOTIDE SEQUENCE [LARGE SCALE GENOMIC DNA]</scope>
    <source>
        <strain evidence="1 2">S2757</strain>
    </source>
</reference>
<comment type="caution">
    <text evidence="1">The sequence shown here is derived from an EMBL/GenBank/DDBJ whole genome shotgun (WGS) entry which is preliminary data.</text>
</comment>
<dbReference type="EMBL" id="JXXV01000027">
    <property type="protein sequence ID" value="KJY82092.1"/>
    <property type="molecule type" value="Genomic_DNA"/>
</dbReference>
<dbReference type="AlphaFoldDB" id="A0A0F4NG45"/>